<keyword evidence="11" id="KW-0325">Glycoprotein</keyword>
<dbReference type="GO" id="GO:0030574">
    <property type="term" value="P:collagen catabolic process"/>
    <property type="evidence" value="ECO:0007669"/>
    <property type="project" value="TreeGrafter"/>
</dbReference>
<feature type="modified residue" description="Phosphotyrosine; by PKDCC" evidence="15">
    <location>
        <position position="494"/>
    </location>
</feature>
<dbReference type="SUPFAM" id="SSF47090">
    <property type="entry name" value="PGBD-like"/>
    <property type="match status" value="1"/>
</dbReference>
<feature type="binding site" evidence="14">
    <location>
        <position position="309"/>
    </location>
    <ligand>
        <name>Zn(2+)</name>
        <dbReference type="ChEBI" id="CHEBI:29105"/>
        <label>1</label>
    </ligand>
</feature>
<dbReference type="Proteomes" id="UP000515156">
    <property type="component" value="Chromosome 8"/>
</dbReference>
<feature type="binding site" evidence="13">
    <location>
        <position position="351"/>
    </location>
    <ligand>
        <name>Zn(2+)</name>
        <dbReference type="ChEBI" id="CHEBI:29105"/>
        <label>2</label>
        <note>catalytic</note>
    </ligand>
</feature>
<feature type="binding site" evidence="14">
    <location>
        <position position="322"/>
    </location>
    <ligand>
        <name>Ca(2+)</name>
        <dbReference type="ChEBI" id="CHEBI:29108"/>
        <label>1</label>
    </ligand>
</feature>
<evidence type="ECO:0000256" key="8">
    <source>
        <dbReference type="ARBA" id="ARBA00022837"/>
    </source>
</evidence>
<keyword evidence="2" id="KW-0645">Protease</keyword>
<reference evidence="20" key="1">
    <citation type="submission" date="2025-08" db="UniProtKB">
        <authorList>
            <consortium name="RefSeq"/>
        </authorList>
    </citation>
    <scope>IDENTIFICATION</scope>
</reference>
<keyword evidence="9" id="KW-0482">Metalloprotease</keyword>
<evidence type="ECO:0000313" key="20">
    <source>
        <dbReference type="RefSeq" id="XP_030067131.1"/>
    </source>
</evidence>
<evidence type="ECO:0000256" key="12">
    <source>
        <dbReference type="PIRSR" id="PIRSR001191-1"/>
    </source>
</evidence>
<evidence type="ECO:0000256" key="1">
    <source>
        <dbReference type="ARBA" id="ARBA00010370"/>
    </source>
</evidence>
<feature type="binding site" evidence="14">
    <location>
        <position position="302"/>
    </location>
    <ligand>
        <name>Ca(2+)</name>
        <dbReference type="ChEBI" id="CHEBI:29108"/>
        <label>3</label>
    </ligand>
</feature>
<dbReference type="InterPro" id="IPR001818">
    <property type="entry name" value="Pept_M10_metallopeptidase"/>
</dbReference>
<feature type="binding site" evidence="14">
    <location>
        <position position="283"/>
    </location>
    <ligand>
        <name>Ca(2+)</name>
        <dbReference type="ChEBI" id="CHEBI:29108"/>
        <label>2</label>
    </ligand>
</feature>
<evidence type="ECO:0000313" key="19">
    <source>
        <dbReference type="Proteomes" id="UP000515156"/>
    </source>
</evidence>
<dbReference type="GeneID" id="115475511"/>
<feature type="binding site" evidence="14">
    <location>
        <position position="315"/>
    </location>
    <ligand>
        <name>Ca(2+)</name>
        <dbReference type="ChEBI" id="CHEBI:29108"/>
        <label>2</label>
    </ligand>
</feature>
<keyword evidence="6" id="KW-0378">Hydrolase</keyword>
<dbReference type="InterPro" id="IPR024079">
    <property type="entry name" value="MetalloPept_cat_dom_sf"/>
</dbReference>
<proteinExistence type="inferred from homology"/>
<dbReference type="PROSITE" id="PS51642">
    <property type="entry name" value="HEMOPEXIN_2"/>
    <property type="match status" value="3"/>
</dbReference>
<keyword evidence="4 17" id="KW-0732">Signal</keyword>
<dbReference type="InterPro" id="IPR033739">
    <property type="entry name" value="M10A_MMP"/>
</dbReference>
<keyword evidence="3 13" id="KW-0479">Metal-binding</keyword>
<feature type="binding site" evidence="14">
    <location>
        <position position="317"/>
    </location>
    <ligand>
        <name>Zn(2+)</name>
        <dbReference type="ChEBI" id="CHEBI:29105"/>
        <label>1</label>
    </ligand>
</feature>
<dbReference type="CDD" id="cd04278">
    <property type="entry name" value="ZnMc_MMP"/>
    <property type="match status" value="1"/>
</dbReference>
<keyword evidence="8 14" id="KW-0106">Calcium</keyword>
<sequence>MEWAAQPIFSFFQSILFSMMLATRPLRTEKLFHSRDHSDIEQSLLPHADAVLTAEAAQLFLNRYGWKEPVNWEEQAFHDGPKPTDTDKAPNDVSQLIFEGELSKRHETDLPKSSRTSSSFIEPLKRFQKANGLQITGILDEPTKMAMNKPRCGVPDRKVQFNGTIANETLNNNDMIRSMTNAENSSSSNSTNNTIEVTHARQKHFLSRLITHTRRKRHYEDALGVGSSLSFSKTTLKWKLIGEGYSMQLSLDQQKIILNLAFRMWSEVIPVQFEEDMESSDVDIRLGFGTGQHLGCSQAFDGVGQQFAHAWYLGDIHFDDDEHFVGTSSVQGISLLKVAVHEIGHALGLPHINHPGSVMQPNYVPEDGRFELNLEDRKAIQLRYGSCEGSFSTIFDWVRKETTQHGKVVYRFNTYFFKTNWYWMYENKSKRTRFGDPIPIKVGWRGLPDFGIDSYIHVWTWSKDAQYFFKGTQIWRYDPHNDMTFTEDAQGNRYPKLITEVFPGAPSPVDATFFDKKQRIIYFFRGINVTAFNADLYQKMNGFPKNIIDVFPAVDPGDHPIGNLEAVYFSYTHQATFFIKDKFYWKMVDDWDRQVNGSLPFNGLLPRKKINSKWFDICDVHSSMLFLTM</sequence>
<feature type="binding site" evidence="14">
    <location>
        <position position="453"/>
    </location>
    <ligand>
        <name>Ca(2+)</name>
        <dbReference type="ChEBI" id="CHEBI:29108"/>
        <label>4</label>
    </ligand>
</feature>
<accession>A0A6P7YQX4</accession>
<evidence type="ECO:0000256" key="10">
    <source>
        <dbReference type="ARBA" id="ARBA00023157"/>
    </source>
</evidence>
<dbReference type="SUPFAM" id="SSF55486">
    <property type="entry name" value="Metalloproteases ('zincins'), catalytic domain"/>
    <property type="match status" value="1"/>
</dbReference>
<evidence type="ECO:0000256" key="3">
    <source>
        <dbReference type="ARBA" id="ARBA00022723"/>
    </source>
</evidence>
<dbReference type="PIRSF" id="PIRSF001191">
    <property type="entry name" value="Peptidase_M10A_matrix"/>
    <property type="match status" value="1"/>
</dbReference>
<feature type="repeat" description="Hemopexin" evidence="16">
    <location>
        <begin position="388"/>
        <end position="447"/>
    </location>
</feature>
<evidence type="ECO:0000256" key="4">
    <source>
        <dbReference type="ARBA" id="ARBA00022729"/>
    </source>
</evidence>
<dbReference type="Gene3D" id="2.110.10.10">
    <property type="entry name" value="Hemopexin-like domain"/>
    <property type="match status" value="2"/>
</dbReference>
<dbReference type="InterPro" id="IPR006026">
    <property type="entry name" value="Peptidase_Metallo"/>
</dbReference>
<feature type="repeat" description="Hemopexin" evidence="16">
    <location>
        <begin position="506"/>
        <end position="554"/>
    </location>
</feature>
<dbReference type="GO" id="GO:0006508">
    <property type="term" value="P:proteolysis"/>
    <property type="evidence" value="ECO:0007669"/>
    <property type="project" value="UniProtKB-KW"/>
</dbReference>
<dbReference type="InterPro" id="IPR036375">
    <property type="entry name" value="Hemopexin-like_dom_sf"/>
</dbReference>
<evidence type="ECO:0000256" key="7">
    <source>
        <dbReference type="ARBA" id="ARBA00022833"/>
    </source>
</evidence>
<feature type="chain" id="PRO_5027699745" evidence="17">
    <location>
        <begin position="23"/>
        <end position="629"/>
    </location>
</feature>
<evidence type="ECO:0000256" key="14">
    <source>
        <dbReference type="PIRSR" id="PIRSR621190-2"/>
    </source>
</evidence>
<dbReference type="RefSeq" id="XP_030067131.1">
    <property type="nucleotide sequence ID" value="XM_030211271.1"/>
</dbReference>
<protein>
    <submittedName>
        <fullName evidence="20">Matrix metalloproteinase-21-like isoform X1</fullName>
    </submittedName>
</protein>
<feature type="binding site" evidence="14">
    <location>
        <position position="319"/>
    </location>
    <ligand>
        <name>Ca(2+)</name>
        <dbReference type="ChEBI" id="CHEBI:29108"/>
        <label>3</label>
    </ligand>
</feature>
<feature type="binding site" evidence="14">
    <location>
        <position position="293"/>
    </location>
    <ligand>
        <name>Zn(2+)</name>
        <dbReference type="ChEBI" id="CHEBI:29105"/>
        <label>1</label>
    </ligand>
</feature>
<evidence type="ECO:0000256" key="16">
    <source>
        <dbReference type="PROSITE-ProRule" id="PRU01011"/>
    </source>
</evidence>
<keyword evidence="7 13" id="KW-0862">Zinc</keyword>
<dbReference type="GO" id="GO:0031012">
    <property type="term" value="C:extracellular matrix"/>
    <property type="evidence" value="ECO:0007669"/>
    <property type="project" value="InterPro"/>
</dbReference>
<dbReference type="SUPFAM" id="SSF50923">
    <property type="entry name" value="Hemopexin-like domain"/>
    <property type="match status" value="1"/>
</dbReference>
<feature type="repeat" description="Hemopexin" evidence="16">
    <location>
        <begin position="449"/>
        <end position="505"/>
    </location>
</feature>
<comment type="cofactor">
    <cofactor evidence="14">
        <name>Ca(2+)</name>
        <dbReference type="ChEBI" id="CHEBI:29108"/>
    </cofactor>
    <text evidence="14">Can bind about 5 Ca(2+) ions per subunit.</text>
</comment>
<feature type="binding site" evidence="14">
    <location>
        <position position="322"/>
    </location>
    <ligand>
        <name>Ca(2+)</name>
        <dbReference type="ChEBI" id="CHEBI:29108"/>
        <label>3</label>
    </ligand>
</feature>
<evidence type="ECO:0000259" key="18">
    <source>
        <dbReference type="SMART" id="SM00235"/>
    </source>
</evidence>
<dbReference type="AlphaFoldDB" id="A0A6P7YQX4"/>
<evidence type="ECO:0000256" key="11">
    <source>
        <dbReference type="ARBA" id="ARBA00023180"/>
    </source>
</evidence>
<feature type="binding site" evidence="14">
    <location>
        <position position="320"/>
    </location>
    <ligand>
        <name>Ca(2+)</name>
        <dbReference type="ChEBI" id="CHEBI:29108"/>
        <label>1</label>
    </ligand>
</feature>
<dbReference type="InParanoid" id="A0A6P7YQX4"/>
<dbReference type="GO" id="GO:0030198">
    <property type="term" value="P:extracellular matrix organization"/>
    <property type="evidence" value="ECO:0007669"/>
    <property type="project" value="TreeGrafter"/>
</dbReference>
<feature type="domain" description="Peptidase metallopeptidase" evidence="18">
    <location>
        <begin position="227"/>
        <end position="386"/>
    </location>
</feature>
<comment type="similarity">
    <text evidence="1">Belongs to the peptidase M10A family.</text>
</comment>
<gene>
    <name evidence="20" type="primary">LOC115475511</name>
</gene>
<feature type="binding site" evidence="14">
    <location>
        <position position="359"/>
    </location>
    <ligand>
        <name>Zn(2+)</name>
        <dbReference type="ChEBI" id="CHEBI:29105"/>
        <label>2</label>
        <note>catalytic</note>
    </ligand>
</feature>
<name>A0A6P7YQX4_9AMPH</name>
<dbReference type="KEGG" id="muo:115475511"/>
<feature type="active site" evidence="12">
    <location>
        <position position="342"/>
    </location>
</feature>
<evidence type="ECO:0000256" key="13">
    <source>
        <dbReference type="PIRSR" id="PIRSR001191-2"/>
    </source>
</evidence>
<organism evidence="19 20">
    <name type="scientific">Microcaecilia unicolor</name>
    <dbReference type="NCBI Taxonomy" id="1415580"/>
    <lineage>
        <taxon>Eukaryota</taxon>
        <taxon>Metazoa</taxon>
        <taxon>Chordata</taxon>
        <taxon>Craniata</taxon>
        <taxon>Vertebrata</taxon>
        <taxon>Euteleostomi</taxon>
        <taxon>Amphibia</taxon>
        <taxon>Gymnophiona</taxon>
        <taxon>Siphonopidae</taxon>
        <taxon>Microcaecilia</taxon>
    </lineage>
</organism>
<dbReference type="InterPro" id="IPR021190">
    <property type="entry name" value="Pept_M10A"/>
</dbReference>
<evidence type="ECO:0000256" key="15">
    <source>
        <dbReference type="PIRSR" id="PIRSR621190-4"/>
    </source>
</evidence>
<evidence type="ECO:0000256" key="17">
    <source>
        <dbReference type="SAM" id="SignalP"/>
    </source>
</evidence>
<dbReference type="SMART" id="SM00120">
    <property type="entry name" value="HX"/>
    <property type="match status" value="4"/>
</dbReference>
<dbReference type="Pfam" id="PF00045">
    <property type="entry name" value="Hemopexin"/>
    <property type="match status" value="1"/>
</dbReference>
<feature type="binding site" evidence="13">
    <location>
        <position position="341"/>
    </location>
    <ligand>
        <name>Zn(2+)</name>
        <dbReference type="ChEBI" id="CHEBI:29105"/>
        <label>2</label>
        <note>catalytic</note>
    </ligand>
</feature>
<dbReference type="GO" id="GO:0008270">
    <property type="term" value="F:zinc ion binding"/>
    <property type="evidence" value="ECO:0007669"/>
    <property type="project" value="InterPro"/>
</dbReference>
<feature type="signal peptide" evidence="17">
    <location>
        <begin position="1"/>
        <end position="22"/>
    </location>
</feature>
<evidence type="ECO:0000256" key="2">
    <source>
        <dbReference type="ARBA" id="ARBA00022670"/>
    </source>
</evidence>
<dbReference type="FunFam" id="2.110.10.10:FF:000012">
    <property type="entry name" value="Matrix metallopeptidase 21"/>
    <property type="match status" value="1"/>
</dbReference>
<dbReference type="Pfam" id="PF00413">
    <property type="entry name" value="Peptidase_M10"/>
    <property type="match status" value="1"/>
</dbReference>
<dbReference type="PANTHER" id="PTHR10201">
    <property type="entry name" value="MATRIX METALLOPROTEINASE"/>
    <property type="match status" value="1"/>
</dbReference>
<keyword evidence="19" id="KW-1185">Reference proteome</keyword>
<dbReference type="OrthoDB" id="406838at2759"/>
<dbReference type="InterPro" id="IPR018487">
    <property type="entry name" value="Hemopexin-like_repeat"/>
</dbReference>
<keyword evidence="10" id="KW-1015">Disulfide bond</keyword>
<keyword evidence="5" id="KW-0677">Repeat</keyword>
<dbReference type="PRINTS" id="PR00138">
    <property type="entry name" value="MATRIXIN"/>
</dbReference>
<feature type="binding site" evidence="14">
    <location>
        <position position="301"/>
    </location>
    <ligand>
        <name>Ca(2+)</name>
        <dbReference type="ChEBI" id="CHEBI:29108"/>
        <label>3</label>
    </ligand>
</feature>
<comment type="cofactor">
    <cofactor evidence="14">
        <name>Zn(2+)</name>
        <dbReference type="ChEBI" id="CHEBI:29105"/>
    </cofactor>
    <text evidence="14">Binds 2 Zn(2+) ions per subunit.</text>
</comment>
<dbReference type="Gene3D" id="3.40.390.10">
    <property type="entry name" value="Collagenase (Catalytic Domain)"/>
    <property type="match status" value="1"/>
</dbReference>
<dbReference type="GO" id="GO:0007368">
    <property type="term" value="P:determination of left/right symmetry"/>
    <property type="evidence" value="ECO:0007669"/>
    <property type="project" value="UniProtKB-ARBA"/>
</dbReference>
<evidence type="ECO:0000256" key="5">
    <source>
        <dbReference type="ARBA" id="ARBA00022737"/>
    </source>
</evidence>
<dbReference type="SMART" id="SM00235">
    <property type="entry name" value="ZnMc"/>
    <property type="match status" value="1"/>
</dbReference>
<evidence type="ECO:0000256" key="6">
    <source>
        <dbReference type="ARBA" id="ARBA00022801"/>
    </source>
</evidence>
<dbReference type="GO" id="GO:0004222">
    <property type="term" value="F:metalloendopeptidase activity"/>
    <property type="evidence" value="ECO:0007669"/>
    <property type="project" value="InterPro"/>
</dbReference>
<evidence type="ECO:0000256" key="9">
    <source>
        <dbReference type="ARBA" id="ARBA00023049"/>
    </source>
</evidence>
<feature type="binding site" evidence="13">
    <location>
        <position position="345"/>
    </location>
    <ligand>
        <name>Zn(2+)</name>
        <dbReference type="ChEBI" id="CHEBI:29105"/>
        <label>2</label>
        <note>catalytic</note>
    </ligand>
</feature>
<dbReference type="InterPro" id="IPR036365">
    <property type="entry name" value="PGBD-like_sf"/>
</dbReference>
<dbReference type="PANTHER" id="PTHR10201:SF323">
    <property type="entry name" value="MATRIX METALLOPROTEINASE-21"/>
    <property type="match status" value="1"/>
</dbReference>